<protein>
    <recommendedName>
        <fullName evidence="8">Regucalcin</fullName>
        <ecNumber evidence="7">3.1.1.17</ecNumber>
    </recommendedName>
    <alternativeName>
        <fullName evidence="13">Gluconolactonase</fullName>
    </alternativeName>
</protein>
<dbReference type="InterPro" id="IPR011042">
    <property type="entry name" value="6-blade_b-propeller_TolB-like"/>
</dbReference>
<evidence type="ECO:0000256" key="15">
    <source>
        <dbReference type="PIRSR" id="PIRSR605511-2"/>
    </source>
</evidence>
<keyword evidence="9" id="KW-0963">Cytoplasm</keyword>
<evidence type="ECO:0000256" key="10">
    <source>
        <dbReference type="ARBA" id="ARBA00022723"/>
    </source>
</evidence>
<feature type="binding site" evidence="15">
    <location>
        <position position="210"/>
    </location>
    <ligand>
        <name>a divalent metal cation</name>
        <dbReference type="ChEBI" id="CHEBI:60240"/>
    </ligand>
</feature>
<evidence type="ECO:0000256" key="6">
    <source>
        <dbReference type="ARBA" id="ARBA00008853"/>
    </source>
</evidence>
<evidence type="ECO:0000256" key="13">
    <source>
        <dbReference type="ARBA" id="ARBA00032464"/>
    </source>
</evidence>
<dbReference type="Proteomes" id="UP001168821">
    <property type="component" value="Unassembled WGS sequence"/>
</dbReference>
<comment type="subcellular location">
    <subcellularLocation>
        <location evidence="5">Cytoplasm</location>
    </subcellularLocation>
</comment>
<comment type="cofactor">
    <cofactor evidence="15">
        <name>Zn(2+)</name>
        <dbReference type="ChEBI" id="CHEBI:29105"/>
    </cofactor>
    <text evidence="15">Binds 1 divalent metal cation per subunit.</text>
</comment>
<dbReference type="GO" id="GO:0019853">
    <property type="term" value="P:L-ascorbic acid biosynthetic process"/>
    <property type="evidence" value="ECO:0007669"/>
    <property type="project" value="TreeGrafter"/>
</dbReference>
<dbReference type="GO" id="GO:0005509">
    <property type="term" value="F:calcium ion binding"/>
    <property type="evidence" value="ECO:0007669"/>
    <property type="project" value="TreeGrafter"/>
</dbReference>
<sequence>MPTIERVAEGCILGEGPHWDASTQSLFLVDVPGRQILKYTPSTNKLTKAPVEKQPSFIIPVEGKINEFVISQGNELVVVFWDGETEDVKILQNISKVATSVEIPNYFNDAKCDSSGRLWTGTVSIAADIFKTQPLGTLYSVDATKQLKSHVDKIYVSNGIAFNDKIKKMFYVDSLGGGVDQFDFDVTTATISNRIPWFDLQKLGIPGIVDGMTIDSDGNLWVAVSRGSRVLKIDGYKAQTLLDTINFPTQKVTSVAFGGANLDELYVTTGHMVYDETKPRDPAAGAIYRVTGLGVKGIPAVNFRLSV</sequence>
<evidence type="ECO:0000256" key="12">
    <source>
        <dbReference type="ARBA" id="ARBA00022837"/>
    </source>
</evidence>
<comment type="cofactor">
    <cofactor evidence="2">
        <name>Ca(2+)</name>
        <dbReference type="ChEBI" id="CHEBI:29108"/>
    </cofactor>
</comment>
<dbReference type="PANTHER" id="PTHR10907">
    <property type="entry name" value="REGUCALCIN"/>
    <property type="match status" value="1"/>
</dbReference>
<feature type="binding site" evidence="15">
    <location>
        <position position="158"/>
    </location>
    <ligand>
        <name>a divalent metal cation</name>
        <dbReference type="ChEBI" id="CHEBI:60240"/>
    </ligand>
</feature>
<keyword evidence="11" id="KW-0378">Hydrolase</keyword>
<evidence type="ECO:0000313" key="18">
    <source>
        <dbReference type="Proteomes" id="UP001168821"/>
    </source>
</evidence>
<organism evidence="17 18">
    <name type="scientific">Zophobas morio</name>
    <dbReference type="NCBI Taxonomy" id="2755281"/>
    <lineage>
        <taxon>Eukaryota</taxon>
        <taxon>Metazoa</taxon>
        <taxon>Ecdysozoa</taxon>
        <taxon>Arthropoda</taxon>
        <taxon>Hexapoda</taxon>
        <taxon>Insecta</taxon>
        <taxon>Pterygota</taxon>
        <taxon>Neoptera</taxon>
        <taxon>Endopterygota</taxon>
        <taxon>Coleoptera</taxon>
        <taxon>Polyphaga</taxon>
        <taxon>Cucujiformia</taxon>
        <taxon>Tenebrionidae</taxon>
        <taxon>Zophobas</taxon>
    </lineage>
</organism>
<evidence type="ECO:0000256" key="14">
    <source>
        <dbReference type="PIRSR" id="PIRSR605511-1"/>
    </source>
</evidence>
<dbReference type="EMBL" id="JALNTZ010000004">
    <property type="protein sequence ID" value="KAJ3654202.1"/>
    <property type="molecule type" value="Genomic_DNA"/>
</dbReference>
<evidence type="ECO:0000256" key="7">
    <source>
        <dbReference type="ARBA" id="ARBA00013227"/>
    </source>
</evidence>
<evidence type="ECO:0000256" key="8">
    <source>
        <dbReference type="ARBA" id="ARBA00016808"/>
    </source>
</evidence>
<feature type="domain" description="SMP-30/Gluconolactonase/LRE-like region" evidence="16">
    <location>
        <begin position="13"/>
        <end position="270"/>
    </location>
</feature>
<evidence type="ECO:0000256" key="9">
    <source>
        <dbReference type="ARBA" id="ARBA00022490"/>
    </source>
</evidence>
<evidence type="ECO:0000313" key="17">
    <source>
        <dbReference type="EMBL" id="KAJ3654202.1"/>
    </source>
</evidence>
<dbReference type="FunFam" id="2.120.10.30:FF:000027">
    <property type="entry name" value="Regucalcin homologue"/>
    <property type="match status" value="1"/>
</dbReference>
<dbReference type="GO" id="GO:0004341">
    <property type="term" value="F:gluconolactonase activity"/>
    <property type="evidence" value="ECO:0007669"/>
    <property type="project" value="UniProtKB-EC"/>
</dbReference>
<dbReference type="PRINTS" id="PR01790">
    <property type="entry name" value="SMP30FAMILY"/>
</dbReference>
<dbReference type="Pfam" id="PF08450">
    <property type="entry name" value="SGL"/>
    <property type="match status" value="1"/>
</dbReference>
<keyword evidence="18" id="KW-1185">Reference proteome</keyword>
<feature type="active site" description="Proton donor/acceptor" evidence="14">
    <location>
        <position position="210"/>
    </location>
</feature>
<evidence type="ECO:0000256" key="4">
    <source>
        <dbReference type="ARBA" id="ARBA00001946"/>
    </source>
</evidence>
<evidence type="ECO:0000256" key="5">
    <source>
        <dbReference type="ARBA" id="ARBA00004496"/>
    </source>
</evidence>
<dbReference type="InterPro" id="IPR013658">
    <property type="entry name" value="SGL"/>
</dbReference>
<dbReference type="AlphaFoldDB" id="A0AA38MF43"/>
<dbReference type="PANTHER" id="PTHR10907:SF66">
    <property type="entry name" value="MIP34848P1-RELATED"/>
    <property type="match status" value="1"/>
</dbReference>
<accession>A0AA38MF43</accession>
<feature type="binding site" evidence="15">
    <location>
        <position position="108"/>
    </location>
    <ligand>
        <name>substrate</name>
    </ligand>
</feature>
<keyword evidence="10 15" id="KW-0479">Metal-binding</keyword>
<keyword evidence="15" id="KW-0862">Zinc</keyword>
<comment type="cofactor">
    <cofactor evidence="3">
        <name>Mn(2+)</name>
        <dbReference type="ChEBI" id="CHEBI:29035"/>
    </cofactor>
</comment>
<reference evidence="17" key="1">
    <citation type="journal article" date="2023" name="G3 (Bethesda)">
        <title>Whole genome assemblies of Zophobas morio and Tenebrio molitor.</title>
        <authorList>
            <person name="Kaur S."/>
            <person name="Stinson S.A."/>
            <person name="diCenzo G.C."/>
        </authorList>
    </citation>
    <scope>NUCLEOTIDE SEQUENCE</scope>
    <source>
        <strain evidence="17">QUZm001</strain>
    </source>
</reference>
<evidence type="ECO:0000256" key="3">
    <source>
        <dbReference type="ARBA" id="ARBA00001936"/>
    </source>
</evidence>
<evidence type="ECO:0000256" key="11">
    <source>
        <dbReference type="ARBA" id="ARBA00022801"/>
    </source>
</evidence>
<evidence type="ECO:0000256" key="1">
    <source>
        <dbReference type="ARBA" id="ARBA00001589"/>
    </source>
</evidence>
<feature type="binding site" evidence="15">
    <location>
        <position position="15"/>
    </location>
    <ligand>
        <name>a divalent metal cation</name>
        <dbReference type="ChEBI" id="CHEBI:60240"/>
    </ligand>
</feature>
<dbReference type="GO" id="GO:0005737">
    <property type="term" value="C:cytoplasm"/>
    <property type="evidence" value="ECO:0007669"/>
    <property type="project" value="UniProtKB-SubCell"/>
</dbReference>
<dbReference type="SUPFAM" id="SSF63829">
    <property type="entry name" value="Calcium-dependent phosphotriesterase"/>
    <property type="match status" value="1"/>
</dbReference>
<comment type="similarity">
    <text evidence="6">Belongs to the SMP-30/CGR1 family.</text>
</comment>
<dbReference type="InterPro" id="IPR005511">
    <property type="entry name" value="SMP-30"/>
</dbReference>
<dbReference type="Gene3D" id="2.120.10.30">
    <property type="entry name" value="TolB, C-terminal domain"/>
    <property type="match status" value="1"/>
</dbReference>
<comment type="cofactor">
    <cofactor evidence="4">
        <name>Mg(2+)</name>
        <dbReference type="ChEBI" id="CHEBI:18420"/>
    </cofactor>
</comment>
<evidence type="ECO:0000256" key="2">
    <source>
        <dbReference type="ARBA" id="ARBA00001913"/>
    </source>
</evidence>
<gene>
    <name evidence="17" type="ORF">Zmor_013406</name>
</gene>
<comment type="caution">
    <text evidence="17">The sequence shown here is derived from an EMBL/GenBank/DDBJ whole genome shotgun (WGS) entry which is preliminary data.</text>
</comment>
<proteinExistence type="inferred from homology"/>
<dbReference type="EC" id="3.1.1.17" evidence="7"/>
<keyword evidence="12" id="KW-0106">Calcium</keyword>
<comment type="catalytic activity">
    <reaction evidence="1">
        <text>D-glucono-1,5-lactone + H2O = D-gluconate + H(+)</text>
        <dbReference type="Rhea" id="RHEA:10440"/>
        <dbReference type="ChEBI" id="CHEBI:15377"/>
        <dbReference type="ChEBI" id="CHEBI:15378"/>
        <dbReference type="ChEBI" id="CHEBI:16217"/>
        <dbReference type="ChEBI" id="CHEBI:18391"/>
        <dbReference type="EC" id="3.1.1.17"/>
    </reaction>
</comment>
<name>A0AA38MF43_9CUCU</name>
<evidence type="ECO:0000259" key="16">
    <source>
        <dbReference type="Pfam" id="PF08450"/>
    </source>
</evidence>